<evidence type="ECO:0000313" key="2">
    <source>
        <dbReference type="Proteomes" id="UP000886520"/>
    </source>
</evidence>
<gene>
    <name evidence="1" type="ORF">GOP47_0010876</name>
</gene>
<dbReference type="Proteomes" id="UP000886520">
    <property type="component" value="Chromosome 10"/>
</dbReference>
<keyword evidence="2" id="KW-1185">Reference proteome</keyword>
<proteinExistence type="predicted"/>
<name>A0A9D4UW49_ADICA</name>
<reference evidence="1" key="1">
    <citation type="submission" date="2021-01" db="EMBL/GenBank/DDBJ databases">
        <title>Adiantum capillus-veneris genome.</title>
        <authorList>
            <person name="Fang Y."/>
            <person name="Liao Q."/>
        </authorList>
    </citation>
    <scope>NUCLEOTIDE SEQUENCE</scope>
    <source>
        <strain evidence="1">H3</strain>
        <tissue evidence="1">Leaf</tissue>
    </source>
</reference>
<organism evidence="1 2">
    <name type="scientific">Adiantum capillus-veneris</name>
    <name type="common">Maidenhair fern</name>
    <dbReference type="NCBI Taxonomy" id="13818"/>
    <lineage>
        <taxon>Eukaryota</taxon>
        <taxon>Viridiplantae</taxon>
        <taxon>Streptophyta</taxon>
        <taxon>Embryophyta</taxon>
        <taxon>Tracheophyta</taxon>
        <taxon>Polypodiopsida</taxon>
        <taxon>Polypodiidae</taxon>
        <taxon>Polypodiales</taxon>
        <taxon>Pteridineae</taxon>
        <taxon>Pteridaceae</taxon>
        <taxon>Vittarioideae</taxon>
        <taxon>Adiantum</taxon>
    </lineage>
</organism>
<dbReference type="EMBL" id="JABFUD020000010">
    <property type="protein sequence ID" value="KAI5074915.1"/>
    <property type="molecule type" value="Genomic_DNA"/>
</dbReference>
<dbReference type="AlphaFoldDB" id="A0A9D4UW49"/>
<protein>
    <submittedName>
        <fullName evidence="1">Uncharacterized protein</fullName>
    </submittedName>
</protein>
<evidence type="ECO:0000313" key="1">
    <source>
        <dbReference type="EMBL" id="KAI5074915.1"/>
    </source>
</evidence>
<accession>A0A9D4UW49</accession>
<comment type="caution">
    <text evidence="1">The sequence shown here is derived from an EMBL/GenBank/DDBJ whole genome shotgun (WGS) entry which is preliminary data.</text>
</comment>
<sequence>MKWQSLLKCRFCCLTSEDNLERSGSGVGPCCCSPALRQSPDAPGFADLIDCSASEPAANLMIPNCLQFLLGAHCKPFFLCLAPIASSLIHCRPQIASTQCSLPSFSLLDLQFSQTSKLVAAQFPMSFSKIEFFASF</sequence>